<dbReference type="PANTHER" id="PTHR46288">
    <property type="entry name" value="PHORBOL-ESTER/DAG-TYPE DOMAIN-CONTAINING PROTEIN"/>
    <property type="match status" value="1"/>
</dbReference>
<name>A0AAV9LLZ7_9SOLN</name>
<keyword evidence="2" id="KW-1185">Reference proteome</keyword>
<dbReference type="EMBL" id="JAWPEI010000005">
    <property type="protein sequence ID" value="KAK4726759.1"/>
    <property type="molecule type" value="Genomic_DNA"/>
</dbReference>
<proteinExistence type="predicted"/>
<accession>A0AAV9LLZ7</accession>
<protein>
    <recommendedName>
        <fullName evidence="3">DC1 domain-containing protein</fullName>
    </recommendedName>
</protein>
<organism evidence="1 2">
    <name type="scientific">Solanum pinnatisectum</name>
    <name type="common">tansyleaf nightshade</name>
    <dbReference type="NCBI Taxonomy" id="50273"/>
    <lineage>
        <taxon>Eukaryota</taxon>
        <taxon>Viridiplantae</taxon>
        <taxon>Streptophyta</taxon>
        <taxon>Embryophyta</taxon>
        <taxon>Tracheophyta</taxon>
        <taxon>Spermatophyta</taxon>
        <taxon>Magnoliopsida</taxon>
        <taxon>eudicotyledons</taxon>
        <taxon>Gunneridae</taxon>
        <taxon>Pentapetalae</taxon>
        <taxon>asterids</taxon>
        <taxon>lamiids</taxon>
        <taxon>Solanales</taxon>
        <taxon>Solanaceae</taxon>
        <taxon>Solanoideae</taxon>
        <taxon>Solaneae</taxon>
        <taxon>Solanum</taxon>
    </lineage>
</organism>
<evidence type="ECO:0008006" key="3">
    <source>
        <dbReference type="Google" id="ProtNLM"/>
    </source>
</evidence>
<evidence type="ECO:0000313" key="1">
    <source>
        <dbReference type="EMBL" id="KAK4726759.1"/>
    </source>
</evidence>
<dbReference type="Proteomes" id="UP001311915">
    <property type="component" value="Unassembled WGS sequence"/>
</dbReference>
<comment type="caution">
    <text evidence="1">The sequence shown here is derived from an EMBL/GenBank/DDBJ whole genome shotgun (WGS) entry which is preliminary data.</text>
</comment>
<dbReference type="AlphaFoldDB" id="A0AAV9LLZ7"/>
<dbReference type="InterPro" id="IPR046349">
    <property type="entry name" value="C1-like_sf"/>
</dbReference>
<gene>
    <name evidence="1" type="ORF">R3W88_031676</name>
</gene>
<sequence length="165" mass="19166">MKGYICVGCNYFIDNICFSLPSMIQHMSHPQHPLKLTWYSEFQNGNLKSPACQYYMDHTSGWADCCTKCDFFVDRFCAGASKTLTLANVNYKLFFSFPFKHEKAIIRCNICFEKVMTTCSLLYYNMDSDETMHVSCALFEESVSNHEEMVNRLSIQRFSDLRIAD</sequence>
<dbReference type="SUPFAM" id="SSF57889">
    <property type="entry name" value="Cysteine-rich domain"/>
    <property type="match status" value="2"/>
</dbReference>
<dbReference type="PANTHER" id="PTHR46288:SF50">
    <property type="entry name" value="DC1 DOMAIN-CONTAINING PROTEIN"/>
    <property type="match status" value="1"/>
</dbReference>
<reference evidence="1 2" key="1">
    <citation type="submission" date="2023-10" db="EMBL/GenBank/DDBJ databases">
        <title>Genome-Wide Identification Analysis in wild type Solanum Pinnatisectum Reveals Some Genes Defensing Phytophthora Infestans.</title>
        <authorList>
            <person name="Sun C."/>
        </authorList>
    </citation>
    <scope>NUCLEOTIDE SEQUENCE [LARGE SCALE GENOMIC DNA]</scope>
    <source>
        <strain evidence="1">LQN</strain>
        <tissue evidence="1">Leaf</tissue>
    </source>
</reference>
<evidence type="ECO:0000313" key="2">
    <source>
        <dbReference type="Proteomes" id="UP001311915"/>
    </source>
</evidence>